<reference evidence="1" key="1">
    <citation type="submission" date="2020-05" db="EMBL/GenBank/DDBJ databases">
        <authorList>
            <person name="Chiriac C."/>
            <person name="Salcher M."/>
            <person name="Ghai R."/>
            <person name="Kavagutti S V."/>
        </authorList>
    </citation>
    <scope>NUCLEOTIDE SEQUENCE</scope>
</reference>
<evidence type="ECO:0000313" key="1">
    <source>
        <dbReference type="EMBL" id="CAB5053130.1"/>
    </source>
</evidence>
<organism evidence="1">
    <name type="scientific">freshwater metagenome</name>
    <dbReference type="NCBI Taxonomy" id="449393"/>
    <lineage>
        <taxon>unclassified sequences</taxon>
        <taxon>metagenomes</taxon>
        <taxon>ecological metagenomes</taxon>
    </lineage>
</organism>
<name>A0A6J7TJ67_9ZZZZ</name>
<accession>A0A6J7TJ67</accession>
<proteinExistence type="predicted"/>
<gene>
    <name evidence="1" type="ORF">UFOPK4275_01029</name>
</gene>
<dbReference type="EMBL" id="CAFBQJ010000199">
    <property type="protein sequence ID" value="CAB5053130.1"/>
    <property type="molecule type" value="Genomic_DNA"/>
</dbReference>
<dbReference type="AlphaFoldDB" id="A0A6J7TJ67"/>
<protein>
    <submittedName>
        <fullName evidence="1">Unannotated protein</fullName>
    </submittedName>
</protein>
<sequence length="84" mass="9546">MASAKKPPKKTNKKPVLGIWNGLYGPVEVRRIQPYQALKTYICPGCHQEIPAGMGHNVAVPAEAPDLRRHWHYTCWDRQLKLDA</sequence>